<dbReference type="AlphaFoldDB" id="A0A4Z0FT76"/>
<evidence type="ECO:0000256" key="1">
    <source>
        <dbReference type="SAM" id="MobiDB-lite"/>
    </source>
</evidence>
<dbReference type="Proteomes" id="UP000297948">
    <property type="component" value="Unassembled WGS sequence"/>
</dbReference>
<organism evidence="2 3">
    <name type="scientific">Streptomyces palmae</name>
    <dbReference type="NCBI Taxonomy" id="1701085"/>
    <lineage>
        <taxon>Bacteria</taxon>
        <taxon>Bacillati</taxon>
        <taxon>Actinomycetota</taxon>
        <taxon>Actinomycetes</taxon>
        <taxon>Kitasatosporales</taxon>
        <taxon>Streptomycetaceae</taxon>
        <taxon>Streptomyces</taxon>
    </lineage>
</organism>
<dbReference type="EMBL" id="SRID01000565">
    <property type="protein sequence ID" value="TGA85367.1"/>
    <property type="molecule type" value="Genomic_DNA"/>
</dbReference>
<name>A0A4Z0FT76_9ACTN</name>
<reference evidence="2 3" key="1">
    <citation type="submission" date="2019-03" db="EMBL/GenBank/DDBJ databases">
        <authorList>
            <person name="Gonzalez-Pimentel J.L."/>
        </authorList>
    </citation>
    <scope>NUCLEOTIDE SEQUENCE [LARGE SCALE GENOMIC DNA]</scope>
    <source>
        <strain evidence="2 3">JCM 31289</strain>
    </source>
</reference>
<comment type="caution">
    <text evidence="2">The sequence shown here is derived from an EMBL/GenBank/DDBJ whole genome shotgun (WGS) entry which is preliminary data.</text>
</comment>
<evidence type="ECO:0000313" key="2">
    <source>
        <dbReference type="EMBL" id="TGA85367.1"/>
    </source>
</evidence>
<proteinExistence type="predicted"/>
<accession>A0A4Z0FT76</accession>
<keyword evidence="3" id="KW-1185">Reference proteome</keyword>
<protein>
    <submittedName>
        <fullName evidence="2">Uncharacterized protein</fullName>
    </submittedName>
</protein>
<feature type="compositionally biased region" description="Basic and acidic residues" evidence="1">
    <location>
        <begin position="37"/>
        <end position="46"/>
    </location>
</feature>
<dbReference type="OrthoDB" id="4257832at2"/>
<gene>
    <name evidence="2" type="ORF">E4099_30950</name>
</gene>
<feature type="region of interest" description="Disordered" evidence="1">
    <location>
        <begin position="18"/>
        <end position="66"/>
    </location>
</feature>
<dbReference type="RefSeq" id="WP_135342416.1">
    <property type="nucleotide sequence ID" value="NZ_JBHLTX010000058.1"/>
</dbReference>
<sequence>MKNFFGLGGGNDKALAAQYAGQESASSKAGRKRLEGHRRDVAKTDRQGWAWADNQRMSQDRRGRRP</sequence>
<evidence type="ECO:0000313" key="3">
    <source>
        <dbReference type="Proteomes" id="UP000297948"/>
    </source>
</evidence>